<gene>
    <name evidence="4" type="ORF">GQ607_003651</name>
</gene>
<feature type="transmembrane region" description="Helical" evidence="2">
    <location>
        <begin position="876"/>
        <end position="895"/>
    </location>
</feature>
<dbReference type="PANTHER" id="PTHR22642">
    <property type="entry name" value="IMIDAZOLONEPROPIONASE"/>
    <property type="match status" value="1"/>
</dbReference>
<keyword evidence="2" id="KW-0812">Transmembrane</keyword>
<feature type="transmembrane region" description="Helical" evidence="2">
    <location>
        <begin position="712"/>
        <end position="737"/>
    </location>
</feature>
<evidence type="ECO:0000256" key="2">
    <source>
        <dbReference type="SAM" id="Phobius"/>
    </source>
</evidence>
<feature type="transmembrane region" description="Helical" evidence="2">
    <location>
        <begin position="661"/>
        <end position="679"/>
    </location>
</feature>
<dbReference type="SUPFAM" id="SSF103473">
    <property type="entry name" value="MFS general substrate transporter"/>
    <property type="match status" value="1"/>
</dbReference>
<feature type="transmembrane region" description="Helical" evidence="2">
    <location>
        <begin position="940"/>
        <end position="968"/>
    </location>
</feature>
<feature type="transmembrane region" description="Helical" evidence="2">
    <location>
        <begin position="749"/>
        <end position="768"/>
    </location>
</feature>
<dbReference type="InterPro" id="IPR036259">
    <property type="entry name" value="MFS_trans_sf"/>
</dbReference>
<dbReference type="PANTHER" id="PTHR22642:SF2">
    <property type="entry name" value="PROTEIN LONG AFTER FAR-RED 3"/>
    <property type="match status" value="1"/>
</dbReference>
<dbReference type="InterPro" id="IPR033932">
    <property type="entry name" value="YtcJ-like"/>
</dbReference>
<feature type="transmembrane region" description="Helical" evidence="2">
    <location>
        <begin position="6"/>
        <end position="25"/>
    </location>
</feature>
<keyword evidence="5" id="KW-1185">Reference proteome</keyword>
<feature type="transmembrane region" description="Helical" evidence="2">
    <location>
        <begin position="591"/>
        <end position="607"/>
    </location>
</feature>
<comment type="caution">
    <text evidence="4">The sequence shown here is derived from an EMBL/GenBank/DDBJ whole genome shotgun (WGS) entry which is preliminary data.</text>
</comment>
<dbReference type="EMBL" id="WOWK01000014">
    <property type="protein sequence ID" value="KAF0328983.1"/>
    <property type="molecule type" value="Genomic_DNA"/>
</dbReference>
<feature type="region of interest" description="Disordered" evidence="1">
    <location>
        <begin position="1046"/>
        <end position="1081"/>
    </location>
</feature>
<dbReference type="InterPro" id="IPR032466">
    <property type="entry name" value="Metal_Hydrolase"/>
</dbReference>
<feature type="domain" description="Amidohydrolase 3" evidence="3">
    <location>
        <begin position="81"/>
        <end position="564"/>
    </location>
</feature>
<reference evidence="4 5" key="1">
    <citation type="submission" date="2019-12" db="EMBL/GenBank/DDBJ databases">
        <title>A genome sequence resource for the geographically widespread anthracnose pathogen Colletotrichum asianum.</title>
        <authorList>
            <person name="Meng Y."/>
        </authorList>
    </citation>
    <scope>NUCLEOTIDE SEQUENCE [LARGE SCALE GENOMIC DNA]</scope>
    <source>
        <strain evidence="4 5">ICMP 18580</strain>
    </source>
</reference>
<dbReference type="InterPro" id="IPR011059">
    <property type="entry name" value="Metal-dep_hydrolase_composite"/>
</dbReference>
<evidence type="ECO:0000256" key="1">
    <source>
        <dbReference type="SAM" id="MobiDB-lite"/>
    </source>
</evidence>
<dbReference type="Pfam" id="PF07969">
    <property type="entry name" value="Amidohydro_3"/>
    <property type="match status" value="1"/>
</dbReference>
<dbReference type="SUPFAM" id="SSF51556">
    <property type="entry name" value="Metallo-dependent hydrolases"/>
    <property type="match status" value="1"/>
</dbReference>
<keyword evidence="4" id="KW-0378">Hydrolase</keyword>
<feature type="transmembrane region" description="Helical" evidence="2">
    <location>
        <begin position="1014"/>
        <end position="1035"/>
    </location>
</feature>
<feature type="transmembrane region" description="Helical" evidence="2">
    <location>
        <begin position="780"/>
        <end position="801"/>
    </location>
</feature>
<organism evidence="4 5">
    <name type="scientific">Colletotrichum asianum</name>
    <dbReference type="NCBI Taxonomy" id="702518"/>
    <lineage>
        <taxon>Eukaryota</taxon>
        <taxon>Fungi</taxon>
        <taxon>Dikarya</taxon>
        <taxon>Ascomycota</taxon>
        <taxon>Pezizomycotina</taxon>
        <taxon>Sordariomycetes</taxon>
        <taxon>Hypocreomycetidae</taxon>
        <taxon>Glomerellales</taxon>
        <taxon>Glomerellaceae</taxon>
        <taxon>Colletotrichum</taxon>
        <taxon>Colletotrichum gloeosporioides species complex</taxon>
    </lineage>
</organism>
<sequence length="1081" mass="119122">MASNPIVRWGMAISAGVAGVALAVVRLQQPIFSNNTETTYCYQGVRTHDEAQPAAQCFTVLDGKFTRVFPWEDASLTTNVGYVIPGLWDGHGHLIQYGEFLHSADLFGASTLDDVRGRLRDYVESHPDAGTKDEWIRGIGWDQNAYGKMPTAADIEEDELLKGKYFMLDRIDVHCAWVSQAVLDLLPADIPDVPGGEIVREPGIGVFCDNAMDLVTNLWPKPGPEKKRAFVSAAMAKLNQVGLVGMHDAGVFPDQLDLYADMAQTEDWTVRVYAMLECAQRNTFCPDDAARVLREDDWFSVKSVKLFADGALGSWGSAMIEPYSDRPDTSGSLLVNGSTLLQLGKSWASVGYQVNIHAIGDLANRFAVDALEAGLKEACPGKDISKCQSERRFRIEHSQIIHEEDQKRIHAIGIIPSIQPTHATSDMKYAELRLGPDRTKKEAYRMRSLLDVSPILGSDFPVEPPNPFQGIYAAVTRQSPHTGNGANGSSEGWHTEEALSLEEALLGFTKGPAFGAFMDGRAGVIKEGALADWVVLDQPLESMDIDDLRDLKVKETWVGGKQVYERVDIASPTIVSSKSVAKMPDDRTQGYGAHLVAIIIAVFYFKFGQTLIDKPIEILFREITCNSHYNNPSTNLIRAFPYDDPLCRIEEIENIVERGKAISSVFEAIGGLLAAYVVLRANFRERLVIFGSLTWIVGKLLIYHTTHDRWHILLYWVLSGLVGGGRVVVEGAILGMLTDLSDDQNRARNFSYTFSVALLSYVVANLAFKPLVEYGVDASYIAAMTGITLGVTTIAICRLLCFKTYCKQAEDYRSEEEVNPDRRPPRVQVFSSLARFPSCCLLFIVAVLPPMASLSMPSLASWISRVFPVYETFLELPTPLYAFPTTALVVTSTMISMLESNRVRRHSTNPQSRSFPLFAPSFVSISIGTLLLVSSKDGNYKLLIGGLVFVGLGGGAVPLTLAMLVSLLGRRLRCRSLGRAFGVIYTLQCVVRLVLGPILYALGKPGRPAMAQLFPQFIILLAVYAAFYSALRWWLKNSASTAQSSERDIQLEEMRREATPPVAPSAPPPAYSPLARQNGRI</sequence>
<dbReference type="OrthoDB" id="3501663at2759"/>
<feature type="transmembrane region" description="Helical" evidence="2">
    <location>
        <begin position="686"/>
        <end position="706"/>
    </location>
</feature>
<feature type="compositionally biased region" description="Pro residues" evidence="1">
    <location>
        <begin position="1061"/>
        <end position="1071"/>
    </location>
</feature>
<feature type="transmembrane region" description="Helical" evidence="2">
    <location>
        <begin position="980"/>
        <end position="1002"/>
    </location>
</feature>
<dbReference type="Gene3D" id="2.30.40.10">
    <property type="entry name" value="Urease, subunit C, domain 1"/>
    <property type="match status" value="1"/>
</dbReference>
<evidence type="ECO:0000259" key="3">
    <source>
        <dbReference type="Pfam" id="PF07969"/>
    </source>
</evidence>
<dbReference type="InterPro" id="IPR004896">
    <property type="entry name" value="PucC-rel"/>
</dbReference>
<feature type="transmembrane region" description="Helical" evidence="2">
    <location>
        <begin position="833"/>
        <end position="856"/>
    </location>
</feature>
<dbReference type="GO" id="GO:0016810">
    <property type="term" value="F:hydrolase activity, acting on carbon-nitrogen (but not peptide) bonds"/>
    <property type="evidence" value="ECO:0007669"/>
    <property type="project" value="InterPro"/>
</dbReference>
<proteinExistence type="predicted"/>
<dbReference type="CDD" id="cd01300">
    <property type="entry name" value="YtcJ_like"/>
    <property type="match status" value="1"/>
</dbReference>
<feature type="transmembrane region" description="Helical" evidence="2">
    <location>
        <begin position="915"/>
        <end position="934"/>
    </location>
</feature>
<dbReference type="Pfam" id="PF03209">
    <property type="entry name" value="PUCC"/>
    <property type="match status" value="1"/>
</dbReference>
<dbReference type="SUPFAM" id="SSF51338">
    <property type="entry name" value="Composite domain of metallo-dependent hydrolases"/>
    <property type="match status" value="1"/>
</dbReference>
<dbReference type="InterPro" id="IPR013108">
    <property type="entry name" value="Amidohydro_3"/>
</dbReference>
<dbReference type="Proteomes" id="UP000434172">
    <property type="component" value="Unassembled WGS sequence"/>
</dbReference>
<dbReference type="Gene3D" id="1.20.1250.20">
    <property type="entry name" value="MFS general substrate transporter like domains"/>
    <property type="match status" value="1"/>
</dbReference>
<dbReference type="Gene3D" id="3.10.310.70">
    <property type="match status" value="1"/>
</dbReference>
<keyword evidence="2" id="KW-1133">Transmembrane helix</keyword>
<dbReference type="AlphaFoldDB" id="A0A8H3WR09"/>
<keyword evidence="2" id="KW-0472">Membrane</keyword>
<feature type="compositionally biased region" description="Basic and acidic residues" evidence="1">
    <location>
        <begin position="1046"/>
        <end position="1058"/>
    </location>
</feature>
<evidence type="ECO:0000313" key="5">
    <source>
        <dbReference type="Proteomes" id="UP000434172"/>
    </source>
</evidence>
<name>A0A8H3WR09_9PEZI</name>
<protein>
    <submittedName>
        <fullName evidence="4">Amidohydrolase 3</fullName>
    </submittedName>
</protein>
<evidence type="ECO:0000313" key="4">
    <source>
        <dbReference type="EMBL" id="KAF0328983.1"/>
    </source>
</evidence>
<accession>A0A8H3WR09</accession>
<dbReference type="Gene3D" id="3.20.20.140">
    <property type="entry name" value="Metal-dependent hydrolases"/>
    <property type="match status" value="1"/>
</dbReference>